<keyword evidence="2" id="KW-1185">Reference proteome</keyword>
<evidence type="ECO:0000313" key="1">
    <source>
        <dbReference type="EMBL" id="MFC3448314.1"/>
    </source>
</evidence>
<dbReference type="Proteomes" id="UP001595645">
    <property type="component" value="Unassembled WGS sequence"/>
</dbReference>
<dbReference type="RefSeq" id="WP_378236977.1">
    <property type="nucleotide sequence ID" value="NZ_JBHRWK010000005.1"/>
</dbReference>
<accession>A0ABV7NND3</accession>
<evidence type="ECO:0008006" key="3">
    <source>
        <dbReference type="Google" id="ProtNLM"/>
    </source>
</evidence>
<dbReference type="EMBL" id="JBHRWK010000005">
    <property type="protein sequence ID" value="MFC3448314.1"/>
    <property type="molecule type" value="Genomic_DNA"/>
</dbReference>
<protein>
    <recommendedName>
        <fullName evidence="3">LPXTG cell wall anchor domain-containing protein</fullName>
    </recommendedName>
</protein>
<organism evidence="1 2">
    <name type="scientific">Amycolatopsis speibonae</name>
    <dbReference type="NCBI Taxonomy" id="1450224"/>
    <lineage>
        <taxon>Bacteria</taxon>
        <taxon>Bacillati</taxon>
        <taxon>Actinomycetota</taxon>
        <taxon>Actinomycetes</taxon>
        <taxon>Pseudonocardiales</taxon>
        <taxon>Pseudonocardiaceae</taxon>
        <taxon>Amycolatopsis</taxon>
    </lineage>
</organism>
<name>A0ABV7NND3_9PSEU</name>
<sequence>MPGGRTATTAARLFAVLAALVVVALLQGALCSDGAAAAGSPCAPLFAAETGHAANTVDECEPVTSQLSPAGDHAASLVPAEPPHNHLDDVTGIGVALLALLFLLVRRRPDTAGTPPAMPLSLLSRRLATTPPLVQLCVSRT</sequence>
<comment type="caution">
    <text evidence="1">The sequence shown here is derived from an EMBL/GenBank/DDBJ whole genome shotgun (WGS) entry which is preliminary data.</text>
</comment>
<evidence type="ECO:0000313" key="2">
    <source>
        <dbReference type="Proteomes" id="UP001595645"/>
    </source>
</evidence>
<proteinExistence type="predicted"/>
<gene>
    <name evidence="1" type="ORF">ACFOSH_02625</name>
</gene>
<reference evidence="2" key="1">
    <citation type="journal article" date="2019" name="Int. J. Syst. Evol. Microbiol.">
        <title>The Global Catalogue of Microorganisms (GCM) 10K type strain sequencing project: providing services to taxonomists for standard genome sequencing and annotation.</title>
        <authorList>
            <consortium name="The Broad Institute Genomics Platform"/>
            <consortium name="The Broad Institute Genome Sequencing Center for Infectious Disease"/>
            <person name="Wu L."/>
            <person name="Ma J."/>
        </authorList>
    </citation>
    <scope>NUCLEOTIDE SEQUENCE [LARGE SCALE GENOMIC DNA]</scope>
    <source>
        <strain evidence="2">CGMCC 4.7676</strain>
    </source>
</reference>